<keyword evidence="3 4" id="KW-0175">Coiled coil</keyword>
<evidence type="ECO:0000313" key="9">
    <source>
        <dbReference type="EMBL" id="TCJ88767.1"/>
    </source>
</evidence>
<evidence type="ECO:0000259" key="7">
    <source>
        <dbReference type="Pfam" id="PF25917"/>
    </source>
</evidence>
<dbReference type="RefSeq" id="WP_131904441.1">
    <property type="nucleotide sequence ID" value="NZ_BAAAFU010000008.1"/>
</dbReference>
<evidence type="ECO:0000259" key="8">
    <source>
        <dbReference type="Pfam" id="PF25954"/>
    </source>
</evidence>
<dbReference type="PANTHER" id="PTHR32347:SF14">
    <property type="entry name" value="EFFLUX SYSTEM COMPONENT YKNX-RELATED"/>
    <property type="match status" value="1"/>
</dbReference>
<dbReference type="Proteomes" id="UP000294887">
    <property type="component" value="Unassembled WGS sequence"/>
</dbReference>
<dbReference type="InterPro" id="IPR006143">
    <property type="entry name" value="RND_pump_MFP"/>
</dbReference>
<reference evidence="9 10" key="1">
    <citation type="submission" date="2019-03" db="EMBL/GenBank/DDBJ databases">
        <title>Genomic Encyclopedia of Type Strains, Phase IV (KMG-IV): sequencing the most valuable type-strain genomes for metagenomic binning, comparative biology and taxonomic classification.</title>
        <authorList>
            <person name="Goeker M."/>
        </authorList>
    </citation>
    <scope>NUCLEOTIDE SEQUENCE [LARGE SCALE GENOMIC DNA]</scope>
    <source>
        <strain evidence="9 10">DSM 24830</strain>
    </source>
</reference>
<dbReference type="OrthoDB" id="9791520at2"/>
<feature type="domain" description="Multidrug resistance protein MdtA-like barrel-sandwich hybrid" evidence="7">
    <location>
        <begin position="83"/>
        <end position="309"/>
    </location>
</feature>
<dbReference type="PANTHER" id="PTHR32347">
    <property type="entry name" value="EFFLUX SYSTEM COMPONENT YKNX-RELATED"/>
    <property type="match status" value="1"/>
</dbReference>
<accession>A0A4R1F3F5</accession>
<dbReference type="GO" id="GO:0016020">
    <property type="term" value="C:membrane"/>
    <property type="evidence" value="ECO:0007669"/>
    <property type="project" value="InterPro"/>
</dbReference>
<keyword evidence="10" id="KW-1185">Reference proteome</keyword>
<protein>
    <submittedName>
        <fullName evidence="9">HlyD family secretion protein</fullName>
    </submittedName>
</protein>
<name>A0A4R1F3F5_9GAMM</name>
<dbReference type="GO" id="GO:0022857">
    <property type="term" value="F:transmembrane transporter activity"/>
    <property type="evidence" value="ECO:0007669"/>
    <property type="project" value="InterPro"/>
</dbReference>
<feature type="domain" description="CusB-like beta-barrel" evidence="8">
    <location>
        <begin position="322"/>
        <end position="398"/>
    </location>
</feature>
<dbReference type="PRINTS" id="PR01490">
    <property type="entry name" value="RTXTOXIND"/>
</dbReference>
<organism evidence="9 10">
    <name type="scientific">Cocleimonas flava</name>
    <dbReference type="NCBI Taxonomy" id="634765"/>
    <lineage>
        <taxon>Bacteria</taxon>
        <taxon>Pseudomonadati</taxon>
        <taxon>Pseudomonadota</taxon>
        <taxon>Gammaproteobacteria</taxon>
        <taxon>Thiotrichales</taxon>
        <taxon>Thiotrichaceae</taxon>
        <taxon>Cocleimonas</taxon>
    </lineage>
</organism>
<keyword evidence="6" id="KW-0812">Transmembrane</keyword>
<dbReference type="AlphaFoldDB" id="A0A4R1F3F5"/>
<evidence type="ECO:0000256" key="4">
    <source>
        <dbReference type="SAM" id="Coils"/>
    </source>
</evidence>
<evidence type="ECO:0000256" key="5">
    <source>
        <dbReference type="SAM" id="MobiDB-lite"/>
    </source>
</evidence>
<dbReference type="SUPFAM" id="SSF111369">
    <property type="entry name" value="HlyD-like secretion proteins"/>
    <property type="match status" value="2"/>
</dbReference>
<evidence type="ECO:0000256" key="3">
    <source>
        <dbReference type="ARBA" id="ARBA00023054"/>
    </source>
</evidence>
<comment type="similarity">
    <text evidence="2">Belongs to the membrane fusion protein (MFP) (TC 8.A.1) family.</text>
</comment>
<feature type="coiled-coil region" evidence="4">
    <location>
        <begin position="117"/>
        <end position="151"/>
    </location>
</feature>
<feature type="transmembrane region" description="Helical" evidence="6">
    <location>
        <begin position="30"/>
        <end position="48"/>
    </location>
</feature>
<dbReference type="InterPro" id="IPR058625">
    <property type="entry name" value="MdtA-like_BSH"/>
</dbReference>
<dbReference type="InterPro" id="IPR058792">
    <property type="entry name" value="Beta-barrel_RND_2"/>
</dbReference>
<gene>
    <name evidence="9" type="ORF">EV695_0626</name>
</gene>
<evidence type="ECO:0000256" key="6">
    <source>
        <dbReference type="SAM" id="Phobius"/>
    </source>
</evidence>
<evidence type="ECO:0000313" key="10">
    <source>
        <dbReference type="Proteomes" id="UP000294887"/>
    </source>
</evidence>
<sequence length="514" mass="54528">MKNRETITTPSITDIVNQNTSNKHSSWKKWLLTLVVLTVVGALTWNYVNQSSSPKQAVYQTVSVNRGDLTVSVTATGNLEPVNQVDIGTELSGTVEKVFVDNNDVVKKGQELARLDTDQLEDTIAKNQAALKSAESKVAQAKAQITQAAANVLQANASVSQTEANALQANALVEQAKATTLEARTHLNRLQQLNKSSNGKLPAKGDLDTAIASWKRALAAENAAKASAESAKANISGTKASAESIKAEQLNAQANLESAEAGVLEAKATLRSSQTNLQKAIITSPIDGVVLDRAVEPGQTVAASLSAPTLFTLAEDLSKMELEVSVDEADVGQVKEGQVADFTVDAWPGRNYPAEITRVSLGSTLTDNVVSYLTELAVTNTDLTLRPGMTATATIITQSRKNAMLIPNTALRFKPDTQTNGSASEKRGAKSSSDGGILSKLMPGPRFPRQQKRKGTEETTALQKSEQTIWILEGGAPKPIKIKTGITDGKNTEVVAGDLTPDMQIITASSEASK</sequence>
<comment type="subcellular location">
    <subcellularLocation>
        <location evidence="1">Cell envelope</location>
    </subcellularLocation>
</comment>
<dbReference type="GO" id="GO:0030313">
    <property type="term" value="C:cell envelope"/>
    <property type="evidence" value="ECO:0007669"/>
    <property type="project" value="UniProtKB-SubCell"/>
</dbReference>
<dbReference type="Gene3D" id="1.10.287.470">
    <property type="entry name" value="Helix hairpin bin"/>
    <property type="match status" value="1"/>
</dbReference>
<dbReference type="EMBL" id="SMFQ01000002">
    <property type="protein sequence ID" value="TCJ88767.1"/>
    <property type="molecule type" value="Genomic_DNA"/>
</dbReference>
<evidence type="ECO:0000256" key="2">
    <source>
        <dbReference type="ARBA" id="ARBA00009477"/>
    </source>
</evidence>
<proteinExistence type="inferred from homology"/>
<dbReference type="Gene3D" id="2.40.30.170">
    <property type="match status" value="1"/>
</dbReference>
<evidence type="ECO:0000256" key="1">
    <source>
        <dbReference type="ARBA" id="ARBA00004196"/>
    </source>
</evidence>
<dbReference type="NCBIfam" id="TIGR01730">
    <property type="entry name" value="RND_mfp"/>
    <property type="match status" value="1"/>
</dbReference>
<dbReference type="Gene3D" id="2.40.50.100">
    <property type="match status" value="2"/>
</dbReference>
<comment type="caution">
    <text evidence="9">The sequence shown here is derived from an EMBL/GenBank/DDBJ whole genome shotgun (WGS) entry which is preliminary data.</text>
</comment>
<dbReference type="InterPro" id="IPR050465">
    <property type="entry name" value="UPF0194_transport"/>
</dbReference>
<feature type="region of interest" description="Disordered" evidence="5">
    <location>
        <begin position="413"/>
        <end position="462"/>
    </location>
</feature>
<dbReference type="Pfam" id="PF25917">
    <property type="entry name" value="BSH_RND"/>
    <property type="match status" value="1"/>
</dbReference>
<dbReference type="Pfam" id="PF25954">
    <property type="entry name" value="Beta-barrel_RND_2"/>
    <property type="match status" value="1"/>
</dbReference>
<keyword evidence="6" id="KW-1133">Transmembrane helix</keyword>
<keyword evidence="6" id="KW-0472">Membrane</keyword>